<reference evidence="5 6" key="1">
    <citation type="journal article" date="2011" name="Genome Res.">
        <title>Phylogeny-wide analysis of social amoeba genomes highlights ancient origins for complex intercellular communication.</title>
        <authorList>
            <person name="Heidel A.J."/>
            <person name="Lawal H.M."/>
            <person name="Felder M."/>
            <person name="Schilde C."/>
            <person name="Helps N.R."/>
            <person name="Tunggal B."/>
            <person name="Rivero F."/>
            <person name="John U."/>
            <person name="Schleicher M."/>
            <person name="Eichinger L."/>
            <person name="Platzer M."/>
            <person name="Noegel A.A."/>
            <person name="Schaap P."/>
            <person name="Gloeckner G."/>
        </authorList>
    </citation>
    <scope>NUCLEOTIDE SEQUENCE [LARGE SCALE GENOMIC DNA]</scope>
    <source>
        <strain evidence="6">ATCC 26659 / Pp 5 / PN500</strain>
    </source>
</reference>
<comment type="caution">
    <text evidence="5">The sequence shown here is derived from an EMBL/GenBank/DDBJ whole genome shotgun (WGS) entry which is preliminary data.</text>
</comment>
<dbReference type="PANTHER" id="PTHR23353">
    <property type="entry name" value="RAB-GAP/TBC-RELATED"/>
    <property type="match status" value="1"/>
</dbReference>
<keyword evidence="1" id="KW-0175">Coiled coil</keyword>
<dbReference type="RefSeq" id="XP_020433556.1">
    <property type="nucleotide sequence ID" value="XM_020576307.1"/>
</dbReference>
<dbReference type="Pfam" id="PF00533">
    <property type="entry name" value="BRCT"/>
    <property type="match status" value="1"/>
</dbReference>
<keyword evidence="3" id="KW-1133">Transmembrane helix</keyword>
<dbReference type="AlphaFoldDB" id="D3BA51"/>
<evidence type="ECO:0000256" key="3">
    <source>
        <dbReference type="SAM" id="Phobius"/>
    </source>
</evidence>
<dbReference type="InterPro" id="IPR053019">
    <property type="entry name" value="GATA_zinc_finger"/>
</dbReference>
<evidence type="ECO:0000259" key="4">
    <source>
        <dbReference type="PROSITE" id="PS50172"/>
    </source>
</evidence>
<protein>
    <recommendedName>
        <fullName evidence="4">BRCT domain-containing protein</fullName>
    </recommendedName>
</protein>
<organism evidence="5 6">
    <name type="scientific">Heterostelium pallidum (strain ATCC 26659 / Pp 5 / PN500)</name>
    <name type="common">Cellular slime mold</name>
    <name type="synonym">Polysphondylium pallidum</name>
    <dbReference type="NCBI Taxonomy" id="670386"/>
    <lineage>
        <taxon>Eukaryota</taxon>
        <taxon>Amoebozoa</taxon>
        <taxon>Evosea</taxon>
        <taxon>Eumycetozoa</taxon>
        <taxon>Dictyostelia</taxon>
        <taxon>Acytosteliales</taxon>
        <taxon>Acytosteliaceae</taxon>
        <taxon>Heterostelium</taxon>
    </lineage>
</organism>
<dbReference type="EMBL" id="ADBJ01000025">
    <property type="protein sequence ID" value="EFA81438.1"/>
    <property type="molecule type" value="Genomic_DNA"/>
</dbReference>
<dbReference type="PANTHER" id="PTHR23353:SF23">
    <property type="entry name" value="PROTEIN HAIRLESS"/>
    <property type="match status" value="1"/>
</dbReference>
<dbReference type="InterPro" id="IPR036420">
    <property type="entry name" value="BRCT_dom_sf"/>
</dbReference>
<dbReference type="InParanoid" id="D3BA51"/>
<evidence type="ECO:0000313" key="5">
    <source>
        <dbReference type="EMBL" id="EFA81438.1"/>
    </source>
</evidence>
<feature type="compositionally biased region" description="Basic residues" evidence="2">
    <location>
        <begin position="295"/>
        <end position="305"/>
    </location>
</feature>
<keyword evidence="3" id="KW-0472">Membrane</keyword>
<feature type="compositionally biased region" description="Low complexity" evidence="2">
    <location>
        <begin position="255"/>
        <end position="271"/>
    </location>
</feature>
<feature type="domain" description="BRCT" evidence="4">
    <location>
        <begin position="356"/>
        <end position="449"/>
    </location>
</feature>
<name>D3BA51_HETP5</name>
<dbReference type="Gene3D" id="3.40.50.10190">
    <property type="entry name" value="BRCT domain"/>
    <property type="match status" value="1"/>
</dbReference>
<dbReference type="CDD" id="cd00027">
    <property type="entry name" value="BRCT"/>
    <property type="match status" value="1"/>
</dbReference>
<sequence length="926" mass="105447">MYQEKTEQVDLLTKKYKTKKSEFNELSHRIDQQETCNKELEEQSYQTAQELKTMQFSLQSTSDTLKKKEKQLEDNKVEIDTLKKELAEVRQTVEILQSQQSQQSNSHRKREDDLNQQAFEYKTKLLEHMKELNDIKQRYEQTVIAHEDLSNLCQQLTKERDKLAQSLESMKLLKDGSTGGPKDVELRTTKKELEFVKLKMDELSKLLVVKNNMIELLQSNHPINNVYNDLQLPSAQTTASSNHNTANTPQANNETPDTSNKQSTTTTATDTTNKENQQNSVVGLPKPPLPAIKKQPLKIIKKLPAKKRELESTTEQQQQQSTVITTTTVSNHSTTTSTTSSSSSSNGTETVNPANKRAKTATSYNMMVTGFKSDKEKDEITEMAVKLGGVVRSTNEFDRYITHVVNASFETPTMKSIAGALTNNWVVSTQWIVDSFKAGRFLSEEYYGNRTMERPLENKKIMITPPFEEKAPLTKRNIRALITNIGRGSIVDKEKDADYILVGNDMETESPRHLNWLLLLYINIITIKSLTIEKEVFIGSEDIYLTKNNHHVSSFVYKGNSNHSMVASRNDGLFYVVSMDDLHIESRMNLDPKSFTDGSGFFDVYGGYYYLSLNSDDKVIINQYSIHSFKFRNSLTIYNTNINFNDNSMFVDGDIVTVIVSQEIVQFLASTMKIIKTLPIDGICKLTQSATAIKENIYIGCTSHDDKPTFLIVNRYSLEIKQGLSYEFGFFPRCITRVNNDQAILAAIVPPDIEMDPVVLMMLDKDTLFPIANHSVPLRNVYPRLALSNYDNGALFAFGNEIYLLTIDMNNNNNININDGNEMYFDLNSVLSLQGYITSGNIDSNTQRAIILTSESKLYSIKIPGKVLPDHHRYHKQGWTWWKITFLVMGLTFGLSMIVFFIKLIEAIKYKKQNKGNNNNNNNYIL</sequence>
<evidence type="ECO:0000256" key="2">
    <source>
        <dbReference type="SAM" id="MobiDB-lite"/>
    </source>
</evidence>
<gene>
    <name evidence="5" type="ORF">PPL_05426</name>
</gene>
<accession>D3BA51</accession>
<dbReference type="GeneID" id="31360911"/>
<dbReference type="InterPro" id="IPR001357">
    <property type="entry name" value="BRCT_dom"/>
</dbReference>
<feature type="compositionally biased region" description="Low complexity" evidence="2">
    <location>
        <begin position="313"/>
        <end position="352"/>
    </location>
</feature>
<keyword evidence="6" id="KW-1185">Reference proteome</keyword>
<feature type="transmembrane region" description="Helical" evidence="3">
    <location>
        <begin position="881"/>
        <end position="905"/>
    </location>
</feature>
<dbReference type="Proteomes" id="UP000001396">
    <property type="component" value="Unassembled WGS sequence"/>
</dbReference>
<dbReference type="SUPFAM" id="SSF52113">
    <property type="entry name" value="BRCT domain"/>
    <property type="match status" value="1"/>
</dbReference>
<feature type="region of interest" description="Disordered" evidence="2">
    <location>
        <begin position="236"/>
        <end position="359"/>
    </location>
</feature>
<keyword evidence="3" id="KW-0812">Transmembrane</keyword>
<evidence type="ECO:0000256" key="1">
    <source>
        <dbReference type="SAM" id="Coils"/>
    </source>
</evidence>
<evidence type="ECO:0000313" key="6">
    <source>
        <dbReference type="Proteomes" id="UP000001396"/>
    </source>
</evidence>
<proteinExistence type="predicted"/>
<dbReference type="PROSITE" id="PS50172">
    <property type="entry name" value="BRCT"/>
    <property type="match status" value="1"/>
</dbReference>
<feature type="compositionally biased region" description="Low complexity" evidence="2">
    <location>
        <begin position="236"/>
        <end position="248"/>
    </location>
</feature>
<feature type="coiled-coil region" evidence="1">
    <location>
        <begin position="2"/>
        <end position="206"/>
    </location>
</feature>